<dbReference type="Gene3D" id="3.40.1350.10">
    <property type="match status" value="1"/>
</dbReference>
<dbReference type="Pfam" id="PF04471">
    <property type="entry name" value="Mrr_cat"/>
    <property type="match status" value="1"/>
</dbReference>
<sequence>MNELDILRSMENKEFVRFIAEKVLPKIGYEYHSIKITDGPGDKGCDIIAFNIKHKKWVCIQIKKYSEDKKVDSKEVVYTIHGMKEYGCKRGLIITTSDFTPPALQTIYKYRLWYINGSELVKIIRKYNIGLPVTSELILDNNRTDNSKITLEDVKFPFTNIKDAGAFIPISISEAIKIAKKKLSRYKEVKLISVKAHLKRLYIFKGKVSYKLNGRKSRRFIISIDGDGKIYWEIPTLVKNLNCEVEYETNSEFYYNARDQIIKIAENLVPQGAIIKKIKPEGHKLAWVVSYYILRFKVGLTKASVVVGRKGDIRNIIFDPLDERKVEEFYKGKIVKQDKEIKVIRELNDNFLEEITINEVGEAIKSIKRIKPEYAISLARDFYNIHKGESRFVEVSDGIKVDIFFNNYHYLAKINNEGEIVDKVVVPDINTYEGTEKGYNKKRRCLIVKEGKEIKVINDNGVIERKDIPTGIFSKLKFLINNIITSNYSIDTDDPLELL</sequence>
<name>A0A2T9WUW2_NANST</name>
<dbReference type="Proteomes" id="UP000245908">
    <property type="component" value="Unassembled WGS sequence"/>
</dbReference>
<comment type="caution">
    <text evidence="2">The sequence shown here is derived from an EMBL/GenBank/DDBJ whole genome shotgun (WGS) entry which is preliminary data.</text>
</comment>
<dbReference type="AlphaFoldDB" id="A0A2T9WUW2"/>
<dbReference type="GO" id="GO:0009307">
    <property type="term" value="P:DNA restriction-modification system"/>
    <property type="evidence" value="ECO:0007669"/>
    <property type="project" value="InterPro"/>
</dbReference>
<evidence type="ECO:0000313" key="2">
    <source>
        <dbReference type="EMBL" id="PVU71640.1"/>
    </source>
</evidence>
<evidence type="ECO:0000313" key="3">
    <source>
        <dbReference type="Proteomes" id="UP000245908"/>
    </source>
</evidence>
<accession>A0A2T9WUW2</accession>
<dbReference type="GO" id="GO:0003677">
    <property type="term" value="F:DNA binding"/>
    <property type="evidence" value="ECO:0007669"/>
    <property type="project" value="InterPro"/>
</dbReference>
<protein>
    <recommendedName>
        <fullName evidence="1">Restriction endonuclease type IV Mrr domain-containing protein</fullName>
    </recommendedName>
</protein>
<dbReference type="PANTHER" id="PTHR30015:SF7">
    <property type="entry name" value="TYPE IV METHYL-DIRECTED RESTRICTION ENZYME ECOKMRR"/>
    <property type="match status" value="1"/>
</dbReference>
<dbReference type="InterPro" id="IPR007560">
    <property type="entry name" value="Restrct_endonuc_IV_Mrr"/>
</dbReference>
<evidence type="ECO:0000259" key="1">
    <source>
        <dbReference type="Pfam" id="PF04471"/>
    </source>
</evidence>
<feature type="domain" description="Restriction endonuclease type IV Mrr" evidence="1">
    <location>
        <begin position="7"/>
        <end position="123"/>
    </location>
</feature>
<reference evidence="2 3" key="1">
    <citation type="journal article" date="2015" name="Appl. Environ. Microbiol.">
        <title>Nanoarchaeota, Their Sulfolobales Host, and Nanoarchaeota Virus Distribution across Yellowstone National Park Hot Springs.</title>
        <authorList>
            <person name="Munson-McGee J.H."/>
            <person name="Field E.K."/>
            <person name="Bateson M."/>
            <person name="Rooney C."/>
            <person name="Stepanauskas R."/>
            <person name="Young M.J."/>
        </authorList>
    </citation>
    <scope>NUCLEOTIDE SEQUENCE [LARGE SCALE GENOMIC DNA]</scope>
    <source>
        <strain evidence="2">SCGC AB-777_O03</strain>
    </source>
</reference>
<proteinExistence type="predicted"/>
<dbReference type="GO" id="GO:0015666">
    <property type="term" value="F:restriction endodeoxyribonuclease activity"/>
    <property type="evidence" value="ECO:0007669"/>
    <property type="project" value="TreeGrafter"/>
</dbReference>
<dbReference type="InterPro" id="IPR011856">
    <property type="entry name" value="tRNA_endonuc-like_dom_sf"/>
</dbReference>
<organism evidence="2 3">
    <name type="scientific">Nanobsidianus stetteri</name>
    <dbReference type="NCBI Taxonomy" id="1294122"/>
    <lineage>
        <taxon>Archaea</taxon>
        <taxon>Nanobdellota</taxon>
        <taxon>Candidatus Nanoarchaeia</taxon>
        <taxon>Nanoarchaeales</taxon>
        <taxon>Nanopusillaceae</taxon>
        <taxon>Candidatus Nanobsidianus</taxon>
    </lineage>
</organism>
<dbReference type="EMBL" id="QEFH01000002">
    <property type="protein sequence ID" value="PVU71640.1"/>
    <property type="molecule type" value="Genomic_DNA"/>
</dbReference>
<dbReference type="InterPro" id="IPR011335">
    <property type="entry name" value="Restrct_endonuc-II-like"/>
</dbReference>
<gene>
    <name evidence="2" type="ORF">DDW05_00355</name>
</gene>
<dbReference type="InterPro" id="IPR052906">
    <property type="entry name" value="Type_IV_Methyl-Rstrct_Enzyme"/>
</dbReference>
<dbReference type="PANTHER" id="PTHR30015">
    <property type="entry name" value="MRR RESTRICTION SYSTEM PROTEIN"/>
    <property type="match status" value="1"/>
</dbReference>
<dbReference type="SUPFAM" id="SSF52980">
    <property type="entry name" value="Restriction endonuclease-like"/>
    <property type="match status" value="1"/>
</dbReference>